<keyword evidence="7" id="KW-0378">Hydrolase</keyword>
<proteinExistence type="predicted"/>
<evidence type="ECO:0000256" key="11">
    <source>
        <dbReference type="ARBA" id="ARBA00060547"/>
    </source>
</evidence>
<comment type="function">
    <text evidence="2">Catalyzes the hydrolysis of N-formyl-L-kynurenine to L-kynurenine, the second step in the kynurenine pathway of tryptophan degradation.</text>
</comment>
<evidence type="ECO:0000256" key="5">
    <source>
        <dbReference type="ARBA" id="ARBA00014889"/>
    </source>
</evidence>
<keyword evidence="6" id="KW-0479">Metal-binding</keyword>
<dbReference type="GO" id="GO:0004061">
    <property type="term" value="F:arylformamidase activity"/>
    <property type="evidence" value="ECO:0007669"/>
    <property type="project" value="UniProtKB-EC"/>
</dbReference>
<protein>
    <recommendedName>
        <fullName evidence="5">Kynurenine formamidase</fullName>
        <ecNumber evidence="4">3.5.1.9</ecNumber>
    </recommendedName>
</protein>
<dbReference type="RefSeq" id="WP_006978348.1">
    <property type="nucleotide sequence ID" value="NZ_ABVL01000002.1"/>
</dbReference>
<evidence type="ECO:0000256" key="8">
    <source>
        <dbReference type="ARBA" id="ARBA00022833"/>
    </source>
</evidence>
<evidence type="ECO:0000256" key="10">
    <source>
        <dbReference type="ARBA" id="ARBA00048496"/>
    </source>
</evidence>
<sequence>MSKNSWIDISVPLCSTMHGWPGNPPTVVTMFNGTAKGDVCNVSAINFNSHTGTHMDAPLHFLHGAKSMDALPWDAVIGEARVVEIKDKKAIKPAELKKLKLKEGERILFKTPNSARSWKKAEFDKDFVYVSKEAAQYIVDCGVQTVGIDYLSVGGFYKDGIETHHILLGAEVWIIEGIDLSKVKPGNYDLICLPIKFQNGDGAPSRCLIRPR</sequence>
<evidence type="ECO:0000256" key="6">
    <source>
        <dbReference type="ARBA" id="ARBA00022723"/>
    </source>
</evidence>
<evidence type="ECO:0000256" key="4">
    <source>
        <dbReference type="ARBA" id="ARBA00012930"/>
    </source>
</evidence>
<evidence type="ECO:0000313" key="13">
    <source>
        <dbReference type="Proteomes" id="UP000005824"/>
    </source>
</evidence>
<dbReference type="GO" id="GO:0046872">
    <property type="term" value="F:metal ion binding"/>
    <property type="evidence" value="ECO:0007669"/>
    <property type="project" value="UniProtKB-KW"/>
</dbReference>
<dbReference type="eggNOG" id="COG1878">
    <property type="taxonomic scope" value="Bacteria"/>
</dbReference>
<evidence type="ECO:0000256" key="1">
    <source>
        <dbReference type="ARBA" id="ARBA00001947"/>
    </source>
</evidence>
<keyword evidence="13" id="KW-1185">Reference proteome</keyword>
<accession>B4CWI4</accession>
<evidence type="ECO:0000256" key="2">
    <source>
        <dbReference type="ARBA" id="ARBA00002204"/>
    </source>
</evidence>
<reference evidence="12 13" key="1">
    <citation type="journal article" date="2011" name="J. Bacteriol.">
        <title>Genome sequence of Chthoniobacter flavus Ellin428, an aerobic heterotrophic soil bacterium.</title>
        <authorList>
            <person name="Kant R."/>
            <person name="van Passel M.W."/>
            <person name="Palva A."/>
            <person name="Lucas S."/>
            <person name="Lapidus A."/>
            <person name="Glavina Del Rio T."/>
            <person name="Dalin E."/>
            <person name="Tice H."/>
            <person name="Bruce D."/>
            <person name="Goodwin L."/>
            <person name="Pitluck S."/>
            <person name="Larimer F.W."/>
            <person name="Land M.L."/>
            <person name="Hauser L."/>
            <person name="Sangwan P."/>
            <person name="de Vos W.M."/>
            <person name="Janssen P.H."/>
            <person name="Smidt H."/>
        </authorList>
    </citation>
    <scope>NUCLEOTIDE SEQUENCE [LARGE SCALE GENOMIC DNA]</scope>
    <source>
        <strain evidence="12 13">Ellin428</strain>
    </source>
</reference>
<organism evidence="12 13">
    <name type="scientific">Chthoniobacter flavus Ellin428</name>
    <dbReference type="NCBI Taxonomy" id="497964"/>
    <lineage>
        <taxon>Bacteria</taxon>
        <taxon>Pseudomonadati</taxon>
        <taxon>Verrucomicrobiota</taxon>
        <taxon>Spartobacteria</taxon>
        <taxon>Chthoniobacterales</taxon>
        <taxon>Chthoniobacteraceae</taxon>
        <taxon>Chthoniobacter</taxon>
    </lineage>
</organism>
<dbReference type="PANTHER" id="PTHR31118">
    <property type="entry name" value="CYCLASE-LIKE PROTEIN 2"/>
    <property type="match status" value="1"/>
</dbReference>
<name>B4CWI4_9BACT</name>
<dbReference type="STRING" id="497964.CfE428DRAFT_1021"/>
<keyword evidence="9" id="KW-0823">Tryptophan catabolism</keyword>
<evidence type="ECO:0000256" key="7">
    <source>
        <dbReference type="ARBA" id="ARBA00022801"/>
    </source>
</evidence>
<dbReference type="InterPro" id="IPR037175">
    <property type="entry name" value="KFase_sf"/>
</dbReference>
<evidence type="ECO:0000313" key="12">
    <source>
        <dbReference type="EMBL" id="EDY21776.1"/>
    </source>
</evidence>
<dbReference type="Gene3D" id="3.50.30.50">
    <property type="entry name" value="Putative cyclase"/>
    <property type="match status" value="1"/>
</dbReference>
<comment type="catalytic activity">
    <reaction evidence="10">
        <text>N-formyl-L-kynurenine + H2O = L-kynurenine + formate + H(+)</text>
        <dbReference type="Rhea" id="RHEA:13009"/>
        <dbReference type="ChEBI" id="CHEBI:15377"/>
        <dbReference type="ChEBI" id="CHEBI:15378"/>
        <dbReference type="ChEBI" id="CHEBI:15740"/>
        <dbReference type="ChEBI" id="CHEBI:57959"/>
        <dbReference type="ChEBI" id="CHEBI:58629"/>
        <dbReference type="EC" id="3.5.1.9"/>
    </reaction>
</comment>
<comment type="caution">
    <text evidence="12">The sequence shown here is derived from an EMBL/GenBank/DDBJ whole genome shotgun (WGS) entry which is preliminary data.</text>
</comment>
<gene>
    <name evidence="12" type="ORF">CfE428DRAFT_1021</name>
</gene>
<dbReference type="GO" id="GO:0019441">
    <property type="term" value="P:L-tryptophan catabolic process to kynurenine"/>
    <property type="evidence" value="ECO:0007669"/>
    <property type="project" value="InterPro"/>
</dbReference>
<dbReference type="PANTHER" id="PTHR31118:SF32">
    <property type="entry name" value="KYNURENINE FORMAMIDASE"/>
    <property type="match status" value="1"/>
</dbReference>
<dbReference type="Proteomes" id="UP000005824">
    <property type="component" value="Unassembled WGS sequence"/>
</dbReference>
<comment type="subunit">
    <text evidence="3">Homodimer.</text>
</comment>
<dbReference type="FunFam" id="3.50.30.50:FF:000001">
    <property type="entry name" value="Kynurenine formamidase"/>
    <property type="match status" value="1"/>
</dbReference>
<dbReference type="InterPro" id="IPR007325">
    <property type="entry name" value="KFase/CYL"/>
</dbReference>
<dbReference type="SUPFAM" id="SSF102198">
    <property type="entry name" value="Putative cyclase"/>
    <property type="match status" value="1"/>
</dbReference>
<comment type="pathway">
    <text evidence="11">Amino-acid degradation; L-tryptophan degradation via kynurenine pathway; L-kynurenine from L-tryptophan: step 2/2.</text>
</comment>
<evidence type="ECO:0000256" key="9">
    <source>
        <dbReference type="ARBA" id="ARBA00023079"/>
    </source>
</evidence>
<dbReference type="EC" id="3.5.1.9" evidence="4"/>
<evidence type="ECO:0000256" key="3">
    <source>
        <dbReference type="ARBA" id="ARBA00011738"/>
    </source>
</evidence>
<dbReference type="Pfam" id="PF04199">
    <property type="entry name" value="Cyclase"/>
    <property type="match status" value="1"/>
</dbReference>
<dbReference type="InParanoid" id="B4CWI4"/>
<dbReference type="AlphaFoldDB" id="B4CWI4"/>
<comment type="cofactor">
    <cofactor evidence="1">
        <name>Zn(2+)</name>
        <dbReference type="ChEBI" id="CHEBI:29105"/>
    </cofactor>
</comment>
<keyword evidence="8" id="KW-0862">Zinc</keyword>
<dbReference type="EMBL" id="ABVL01000002">
    <property type="protein sequence ID" value="EDY21776.1"/>
    <property type="molecule type" value="Genomic_DNA"/>
</dbReference>